<reference evidence="2 3" key="1">
    <citation type="submission" date="2017-11" db="EMBL/GenBank/DDBJ databases">
        <title>Comparitive Functional Genomics of Dry Heat Resistant strains isolated from the Viking Spacecraft.</title>
        <authorList>
            <person name="Seuylemezian A."/>
            <person name="Cooper K."/>
            <person name="Vaishampayan P."/>
        </authorList>
    </citation>
    <scope>NUCLEOTIDE SEQUENCE [LARGE SCALE GENOMIC DNA]</scope>
    <source>
        <strain evidence="2 3">V1-29</strain>
    </source>
</reference>
<dbReference type="AlphaFoldDB" id="A0A2N5M7B2"/>
<accession>A0A2N5M7B2</accession>
<dbReference type="Proteomes" id="UP000234748">
    <property type="component" value="Unassembled WGS sequence"/>
</dbReference>
<dbReference type="PANTHER" id="PTHR40061:SF1">
    <property type="entry name" value="SPORULATION PROTEIN YLMC-RELATED"/>
    <property type="match status" value="1"/>
</dbReference>
<dbReference type="OrthoDB" id="6024937at2"/>
<evidence type="ECO:0000259" key="1">
    <source>
        <dbReference type="Pfam" id="PF05239"/>
    </source>
</evidence>
<dbReference type="InterPro" id="IPR011033">
    <property type="entry name" value="PRC_barrel-like_sf"/>
</dbReference>
<dbReference type="SUPFAM" id="SSF50346">
    <property type="entry name" value="PRC-barrel domain"/>
    <property type="match status" value="1"/>
</dbReference>
<sequence>MLKISEFQSKDIITIHDGKKLGTALDLEIDTATGKVLSLIVTGSGKIAGLFNKEEQLIIPWSQIIKIGTDVILVNPGTSINPFKIDPGE</sequence>
<dbReference type="InterPro" id="IPR014238">
    <property type="entry name" value="Spore_YlmC/YmxH"/>
</dbReference>
<dbReference type="Gene3D" id="2.30.30.240">
    <property type="entry name" value="PRC-barrel domain"/>
    <property type="match status" value="1"/>
</dbReference>
<dbReference type="Pfam" id="PF05239">
    <property type="entry name" value="PRC"/>
    <property type="match status" value="1"/>
</dbReference>
<comment type="caution">
    <text evidence="2">The sequence shown here is derived from an EMBL/GenBank/DDBJ whole genome shotgun (WGS) entry which is preliminary data.</text>
</comment>
<feature type="domain" description="PRC-barrel" evidence="1">
    <location>
        <begin position="2"/>
        <end position="77"/>
    </location>
</feature>
<dbReference type="RefSeq" id="WP_101641300.1">
    <property type="nucleotide sequence ID" value="NZ_PGUY01000026.1"/>
</dbReference>
<evidence type="ECO:0000313" key="3">
    <source>
        <dbReference type="Proteomes" id="UP000234748"/>
    </source>
</evidence>
<organism evidence="2 3">
    <name type="scientific">Peribacillus deserti</name>
    <dbReference type="NCBI Taxonomy" id="673318"/>
    <lineage>
        <taxon>Bacteria</taxon>
        <taxon>Bacillati</taxon>
        <taxon>Bacillota</taxon>
        <taxon>Bacilli</taxon>
        <taxon>Bacillales</taxon>
        <taxon>Bacillaceae</taxon>
        <taxon>Peribacillus</taxon>
    </lineage>
</organism>
<evidence type="ECO:0000313" key="2">
    <source>
        <dbReference type="EMBL" id="PLT30237.1"/>
    </source>
</evidence>
<protein>
    <submittedName>
        <fullName evidence="2">YlmC/YmxH family sporulation protein</fullName>
    </submittedName>
</protein>
<name>A0A2N5M7B2_9BACI</name>
<dbReference type="EMBL" id="PGUY01000026">
    <property type="protein sequence ID" value="PLT30237.1"/>
    <property type="molecule type" value="Genomic_DNA"/>
</dbReference>
<dbReference type="InterPro" id="IPR027275">
    <property type="entry name" value="PRC-brl_dom"/>
</dbReference>
<proteinExistence type="predicted"/>
<dbReference type="NCBIfam" id="TIGR02888">
    <property type="entry name" value="spore_YlmC_YmxH"/>
    <property type="match status" value="1"/>
</dbReference>
<keyword evidence="3" id="KW-1185">Reference proteome</keyword>
<gene>
    <name evidence="2" type="ORF">CUU66_08715</name>
</gene>
<dbReference type="PANTHER" id="PTHR40061">
    <property type="entry name" value="SPORULATION PROTEIN YLMC-RELATED"/>
    <property type="match status" value="1"/>
</dbReference>